<name>A0A918P090_9NEIS</name>
<dbReference type="InterPro" id="IPR026046">
    <property type="entry name" value="UBIAD1"/>
</dbReference>
<keyword evidence="6 9" id="KW-0812">Transmembrane</keyword>
<keyword evidence="3" id="KW-0474">Menaquinone biosynthesis</keyword>
<evidence type="ECO:0000256" key="2">
    <source>
        <dbReference type="ARBA" id="ARBA00004863"/>
    </source>
</evidence>
<evidence type="ECO:0000313" key="10">
    <source>
        <dbReference type="EMBL" id="GGY09469.1"/>
    </source>
</evidence>
<dbReference type="GO" id="GO:0042371">
    <property type="term" value="P:vitamin K biosynthetic process"/>
    <property type="evidence" value="ECO:0007669"/>
    <property type="project" value="TreeGrafter"/>
</dbReference>
<feature type="transmembrane region" description="Helical" evidence="9">
    <location>
        <begin position="293"/>
        <end position="314"/>
    </location>
</feature>
<feature type="transmembrane region" description="Helical" evidence="9">
    <location>
        <begin position="163"/>
        <end position="184"/>
    </location>
</feature>
<protein>
    <recommendedName>
        <fullName evidence="12">1,4-dihydroxy-2-naphthoate octaprenyltransferase</fullName>
    </recommendedName>
</protein>
<dbReference type="InterPro" id="IPR044878">
    <property type="entry name" value="UbiA_sf"/>
</dbReference>
<dbReference type="PANTHER" id="PTHR13929:SF0">
    <property type="entry name" value="UBIA PRENYLTRANSFERASE DOMAIN-CONTAINING PROTEIN 1"/>
    <property type="match status" value="1"/>
</dbReference>
<dbReference type="PIRSF" id="PIRSF005355">
    <property type="entry name" value="UBIAD1"/>
    <property type="match status" value="1"/>
</dbReference>
<dbReference type="AlphaFoldDB" id="A0A918P090"/>
<dbReference type="InterPro" id="IPR000537">
    <property type="entry name" value="UbiA_prenyltransferase"/>
</dbReference>
<dbReference type="EMBL" id="BMYX01000004">
    <property type="protein sequence ID" value="GGY09469.1"/>
    <property type="molecule type" value="Genomic_DNA"/>
</dbReference>
<evidence type="ECO:0000256" key="7">
    <source>
        <dbReference type="ARBA" id="ARBA00022989"/>
    </source>
</evidence>
<reference evidence="10" key="1">
    <citation type="journal article" date="2014" name="Int. J. Syst. Evol. Microbiol.">
        <title>Complete genome sequence of Corynebacterium casei LMG S-19264T (=DSM 44701T), isolated from a smear-ripened cheese.</title>
        <authorList>
            <consortium name="US DOE Joint Genome Institute (JGI-PGF)"/>
            <person name="Walter F."/>
            <person name="Albersmeier A."/>
            <person name="Kalinowski J."/>
            <person name="Ruckert C."/>
        </authorList>
    </citation>
    <scope>NUCLEOTIDE SEQUENCE</scope>
    <source>
        <strain evidence="10">KCTC 32182</strain>
    </source>
</reference>
<feature type="transmembrane region" description="Helical" evidence="9">
    <location>
        <begin position="117"/>
        <end position="143"/>
    </location>
</feature>
<keyword evidence="11" id="KW-1185">Reference proteome</keyword>
<evidence type="ECO:0000256" key="9">
    <source>
        <dbReference type="SAM" id="Phobius"/>
    </source>
</evidence>
<dbReference type="Gene3D" id="1.10.357.140">
    <property type="entry name" value="UbiA prenyltransferase"/>
    <property type="match status" value="1"/>
</dbReference>
<proteinExistence type="predicted"/>
<keyword evidence="5" id="KW-0808">Transferase</keyword>
<dbReference type="Proteomes" id="UP000645257">
    <property type="component" value="Unassembled WGS sequence"/>
</dbReference>
<gene>
    <name evidence="10" type="ORF">GCM10011289_10310</name>
</gene>
<evidence type="ECO:0008006" key="12">
    <source>
        <dbReference type="Google" id="ProtNLM"/>
    </source>
</evidence>
<dbReference type="RefSeq" id="WP_189531943.1">
    <property type="nucleotide sequence ID" value="NZ_BMYX01000004.1"/>
</dbReference>
<comment type="pathway">
    <text evidence="2">Quinol/quinone metabolism; menaquinone biosynthesis.</text>
</comment>
<feature type="transmembrane region" description="Helical" evidence="9">
    <location>
        <begin position="258"/>
        <end position="281"/>
    </location>
</feature>
<dbReference type="GO" id="GO:0004659">
    <property type="term" value="F:prenyltransferase activity"/>
    <property type="evidence" value="ECO:0007669"/>
    <property type="project" value="InterPro"/>
</dbReference>
<evidence type="ECO:0000256" key="8">
    <source>
        <dbReference type="ARBA" id="ARBA00023136"/>
    </source>
</evidence>
<evidence type="ECO:0000256" key="3">
    <source>
        <dbReference type="ARBA" id="ARBA00022428"/>
    </source>
</evidence>
<sequence length="315" mass="33228">MSSSPSLSAERDYARLARHPLRFWLATRPAFLSLTFCALWPGLAAAHRSLLPALPMLLAGCMLALLTHAAVNVINDVADEDNGCDAMNRDRVFPFTGGSRFIQNGVLSRDGMKRLALLLFCLVAAGGLALVAVAGAPLLYIGLTGVGLGWAYSAEPLKLNSRGLGEVSVAVCFWLIPLGMVALAGGVLSPAVLASGISVGCLASALLYINQFPDRAADRAAGKWHWVARLPTRSARWGYPLLTGAGYGWLAIATEAGILPVAALTGMVTLPLTMVAAYRLWRDHDRPARLAPAIILTIAAANLHPLALAAGLWFG</sequence>
<comment type="caution">
    <text evidence="10">The sequence shown here is derived from an EMBL/GenBank/DDBJ whole genome shotgun (WGS) entry which is preliminary data.</text>
</comment>
<evidence type="ECO:0000256" key="1">
    <source>
        <dbReference type="ARBA" id="ARBA00004141"/>
    </source>
</evidence>
<keyword evidence="4" id="KW-1003">Cell membrane</keyword>
<dbReference type="GO" id="GO:0009234">
    <property type="term" value="P:menaquinone biosynthetic process"/>
    <property type="evidence" value="ECO:0007669"/>
    <property type="project" value="UniProtKB-KW"/>
</dbReference>
<reference evidence="10" key="2">
    <citation type="submission" date="2020-09" db="EMBL/GenBank/DDBJ databases">
        <authorList>
            <person name="Sun Q."/>
            <person name="Kim S."/>
        </authorList>
    </citation>
    <scope>NUCLEOTIDE SEQUENCE</scope>
    <source>
        <strain evidence="10">KCTC 32182</strain>
    </source>
</reference>
<organism evidence="10 11">
    <name type="scientific">Paludibacterium paludis</name>
    <dbReference type="NCBI Taxonomy" id="1225769"/>
    <lineage>
        <taxon>Bacteria</taxon>
        <taxon>Pseudomonadati</taxon>
        <taxon>Pseudomonadota</taxon>
        <taxon>Betaproteobacteria</taxon>
        <taxon>Neisseriales</taxon>
        <taxon>Chromobacteriaceae</taxon>
        <taxon>Paludibacterium</taxon>
    </lineage>
</organism>
<keyword evidence="8 9" id="KW-0472">Membrane</keyword>
<feature type="transmembrane region" description="Helical" evidence="9">
    <location>
        <begin position="49"/>
        <end position="66"/>
    </location>
</feature>
<evidence type="ECO:0000256" key="4">
    <source>
        <dbReference type="ARBA" id="ARBA00022475"/>
    </source>
</evidence>
<feature type="transmembrane region" description="Helical" evidence="9">
    <location>
        <begin position="21"/>
        <end position="43"/>
    </location>
</feature>
<evidence type="ECO:0000256" key="5">
    <source>
        <dbReference type="ARBA" id="ARBA00022679"/>
    </source>
</evidence>
<evidence type="ECO:0000256" key="6">
    <source>
        <dbReference type="ARBA" id="ARBA00022692"/>
    </source>
</evidence>
<comment type="subcellular location">
    <subcellularLocation>
        <location evidence="1">Membrane</location>
        <topology evidence="1">Multi-pass membrane protein</topology>
    </subcellularLocation>
</comment>
<keyword evidence="7 9" id="KW-1133">Transmembrane helix</keyword>
<dbReference type="Pfam" id="PF01040">
    <property type="entry name" value="UbiA"/>
    <property type="match status" value="1"/>
</dbReference>
<dbReference type="CDD" id="cd13962">
    <property type="entry name" value="PT_UbiA_UBIAD1"/>
    <property type="match status" value="1"/>
</dbReference>
<dbReference type="GO" id="GO:0016020">
    <property type="term" value="C:membrane"/>
    <property type="evidence" value="ECO:0007669"/>
    <property type="project" value="UniProtKB-SubCell"/>
</dbReference>
<dbReference type="PANTHER" id="PTHR13929">
    <property type="entry name" value="1,4-DIHYDROXY-2-NAPHTHOATE OCTAPRENYLTRANSFERASE"/>
    <property type="match status" value="1"/>
</dbReference>
<evidence type="ECO:0000313" key="11">
    <source>
        <dbReference type="Proteomes" id="UP000645257"/>
    </source>
</evidence>
<feature type="transmembrane region" description="Helical" evidence="9">
    <location>
        <begin position="191"/>
        <end position="209"/>
    </location>
</feature>
<accession>A0A918P090</accession>